<dbReference type="GO" id="GO:0016758">
    <property type="term" value="F:hexosyltransferase activity"/>
    <property type="evidence" value="ECO:0007669"/>
    <property type="project" value="UniProtKB-ARBA"/>
</dbReference>
<evidence type="ECO:0000256" key="1">
    <source>
        <dbReference type="ARBA" id="ARBA00022679"/>
    </source>
</evidence>
<dbReference type="SUPFAM" id="SSF53756">
    <property type="entry name" value="UDP-Glycosyltransferase/glycogen phosphorylase"/>
    <property type="match status" value="1"/>
</dbReference>
<protein>
    <recommendedName>
        <fullName evidence="2">Erythromycin biosynthesis protein CIII-like C-terminal domain-containing protein</fullName>
    </recommendedName>
</protein>
<keyword evidence="4" id="KW-1185">Reference proteome</keyword>
<accession>A0AAJ0CLP8</accession>
<evidence type="ECO:0000313" key="3">
    <source>
        <dbReference type="EMBL" id="KAK2595358.1"/>
    </source>
</evidence>
<evidence type="ECO:0000259" key="2">
    <source>
        <dbReference type="Pfam" id="PF06722"/>
    </source>
</evidence>
<dbReference type="CDD" id="cd03784">
    <property type="entry name" value="GT1_Gtf-like"/>
    <property type="match status" value="1"/>
</dbReference>
<keyword evidence="1" id="KW-0808">Transferase</keyword>
<dbReference type="InterPro" id="IPR002213">
    <property type="entry name" value="UDP_glucos_trans"/>
</dbReference>
<gene>
    <name evidence="3" type="ORF">QQS21_006894</name>
</gene>
<dbReference type="InterPro" id="IPR010610">
    <property type="entry name" value="EryCIII-like_C"/>
</dbReference>
<name>A0AAJ0CLP8_9HYPO</name>
<dbReference type="PANTHER" id="PTHR48050">
    <property type="entry name" value="STEROL 3-BETA-GLUCOSYLTRANSFERASE"/>
    <property type="match status" value="1"/>
</dbReference>
<dbReference type="Pfam" id="PF06722">
    <property type="entry name" value="EryCIII-like_C"/>
    <property type="match status" value="1"/>
</dbReference>
<dbReference type="Gene3D" id="3.40.50.2000">
    <property type="entry name" value="Glycogen Phosphorylase B"/>
    <property type="match status" value="1"/>
</dbReference>
<comment type="caution">
    <text evidence="3">The sequence shown here is derived from an EMBL/GenBank/DDBJ whole genome shotgun (WGS) entry which is preliminary data.</text>
</comment>
<feature type="domain" description="Erythromycin biosynthesis protein CIII-like C-terminal" evidence="2">
    <location>
        <begin position="396"/>
        <end position="458"/>
    </location>
</feature>
<dbReference type="Proteomes" id="UP001251528">
    <property type="component" value="Unassembled WGS sequence"/>
</dbReference>
<sequence length="503" mass="56300">MAKKLLLLTNVDRGQANVFLAVADALLRTQTQIEIHFATFSGLEAEVYSLWQHVSDKVPLAKPIYFHKIEGLTMEQGIKQYISTTTLQVRDGYLLESHLAPLGFRNTMRAIRDTMPILVPYTGPQMEKIFSSIVNIITTISPDLVLVDVLMTAGLTACYHLGVNFSCLSPNSIKEFSGPTQPKAVSLWKWPALFSGFEYPVPWYLIPLNIFFVLFTGYCFKTDRNIKSVQAHLKTSVEAVLRTPVDLLFDRPAKLKVFVGSLPELDYPLVVPQHVIPCGPILRNPRPVEDDDPELAKWLANGPTIYINLGSICRISEDKACEIAQAIRTVLRTVPSAPVSSPLQVLWKLQKLGSYKVREPGCRIFDILADEFKLDLVRVYSWLTPQPYALLRTGHITCSVHHGGANSYFEAVSSGIPQVVLPQWTDCYDYAQRVRHLGIGRIGNNTSKPQWNAQELAREMLHVLVGRDAADVRNRAIELSHVCQKNGNGSFMVAGYIGQELSR</sequence>
<organism evidence="3 4">
    <name type="scientific">Conoideocrella luteorostrata</name>
    <dbReference type="NCBI Taxonomy" id="1105319"/>
    <lineage>
        <taxon>Eukaryota</taxon>
        <taxon>Fungi</taxon>
        <taxon>Dikarya</taxon>
        <taxon>Ascomycota</taxon>
        <taxon>Pezizomycotina</taxon>
        <taxon>Sordariomycetes</taxon>
        <taxon>Hypocreomycetidae</taxon>
        <taxon>Hypocreales</taxon>
        <taxon>Clavicipitaceae</taxon>
        <taxon>Conoideocrella</taxon>
    </lineage>
</organism>
<proteinExistence type="predicted"/>
<dbReference type="InterPro" id="IPR050426">
    <property type="entry name" value="Glycosyltransferase_28"/>
</dbReference>
<reference evidence="3" key="1">
    <citation type="submission" date="2023-06" db="EMBL/GenBank/DDBJ databases">
        <title>Conoideocrella luteorostrata (Hypocreales: Clavicipitaceae), a potential biocontrol fungus for elongate hemlock scale in United States Christmas tree production areas.</title>
        <authorList>
            <person name="Barrett H."/>
            <person name="Lovett B."/>
            <person name="Macias A.M."/>
            <person name="Stajich J.E."/>
            <person name="Kasson M.T."/>
        </authorList>
    </citation>
    <scope>NUCLEOTIDE SEQUENCE</scope>
    <source>
        <strain evidence="3">ARSEF 14590</strain>
    </source>
</reference>
<dbReference type="GO" id="GO:0008194">
    <property type="term" value="F:UDP-glycosyltransferase activity"/>
    <property type="evidence" value="ECO:0007669"/>
    <property type="project" value="InterPro"/>
</dbReference>
<evidence type="ECO:0000313" key="4">
    <source>
        <dbReference type="Proteomes" id="UP001251528"/>
    </source>
</evidence>
<dbReference type="PANTHER" id="PTHR48050:SF13">
    <property type="entry name" value="STEROL 3-BETA-GLUCOSYLTRANSFERASE UGT80A2"/>
    <property type="match status" value="1"/>
</dbReference>
<dbReference type="EMBL" id="JASWJB010000134">
    <property type="protein sequence ID" value="KAK2595358.1"/>
    <property type="molecule type" value="Genomic_DNA"/>
</dbReference>
<dbReference type="AlphaFoldDB" id="A0AAJ0CLP8"/>